<keyword evidence="2" id="KW-0677">Repeat</keyword>
<comment type="caution">
    <text evidence="3">The sequence shown here is derived from an EMBL/GenBank/DDBJ whole genome shotgun (WGS) entry which is preliminary data.</text>
</comment>
<protein>
    <recommendedName>
        <fullName evidence="5">ABC transporter domain-containing protein</fullName>
    </recommendedName>
</protein>
<organism evidence="3 4">
    <name type="scientific">Protopolystoma xenopodis</name>
    <dbReference type="NCBI Taxonomy" id="117903"/>
    <lineage>
        <taxon>Eukaryota</taxon>
        <taxon>Metazoa</taxon>
        <taxon>Spiralia</taxon>
        <taxon>Lophotrochozoa</taxon>
        <taxon>Platyhelminthes</taxon>
        <taxon>Monogenea</taxon>
        <taxon>Polyopisthocotylea</taxon>
        <taxon>Polystomatidea</taxon>
        <taxon>Polystomatidae</taxon>
        <taxon>Protopolystoma</taxon>
    </lineage>
</organism>
<evidence type="ECO:0000256" key="1">
    <source>
        <dbReference type="ARBA" id="ARBA00022448"/>
    </source>
</evidence>
<dbReference type="GO" id="GO:0005319">
    <property type="term" value="F:lipid transporter activity"/>
    <property type="evidence" value="ECO:0007669"/>
    <property type="project" value="TreeGrafter"/>
</dbReference>
<proteinExistence type="predicted"/>
<dbReference type="PANTHER" id="PTHR19229">
    <property type="entry name" value="ATP-BINDING CASSETTE TRANSPORTER SUBFAMILY A ABCA"/>
    <property type="match status" value="1"/>
</dbReference>
<evidence type="ECO:0000256" key="2">
    <source>
        <dbReference type="ARBA" id="ARBA00022737"/>
    </source>
</evidence>
<sequence>MNFATPLTSDSSNPENQVIFEDAISLSRIFELLEANKARLGLINYSISQTTLEQIFIDLAKLQREPNVSETDNNEIPTSNYGRL</sequence>
<dbReference type="Proteomes" id="UP000784294">
    <property type="component" value="Unassembled WGS sequence"/>
</dbReference>
<evidence type="ECO:0008006" key="5">
    <source>
        <dbReference type="Google" id="ProtNLM"/>
    </source>
</evidence>
<name>A0A3S5AG84_9PLAT</name>
<keyword evidence="4" id="KW-1185">Reference proteome</keyword>
<dbReference type="AlphaFoldDB" id="A0A3S5AG84"/>
<evidence type="ECO:0000313" key="3">
    <source>
        <dbReference type="EMBL" id="VEL36259.1"/>
    </source>
</evidence>
<gene>
    <name evidence="3" type="ORF">PXEA_LOCUS29699</name>
</gene>
<dbReference type="InterPro" id="IPR026082">
    <property type="entry name" value="ABCA"/>
</dbReference>
<reference evidence="3" key="1">
    <citation type="submission" date="2018-11" db="EMBL/GenBank/DDBJ databases">
        <authorList>
            <consortium name="Pathogen Informatics"/>
        </authorList>
    </citation>
    <scope>NUCLEOTIDE SEQUENCE</scope>
</reference>
<dbReference type="EMBL" id="CAAALY010251789">
    <property type="protein sequence ID" value="VEL36259.1"/>
    <property type="molecule type" value="Genomic_DNA"/>
</dbReference>
<dbReference type="PANTHER" id="PTHR19229:SF36">
    <property type="entry name" value="ATP-BINDING CASSETTE SUB-FAMILY A MEMBER 2"/>
    <property type="match status" value="1"/>
</dbReference>
<dbReference type="GO" id="GO:0140359">
    <property type="term" value="F:ABC-type transporter activity"/>
    <property type="evidence" value="ECO:0007669"/>
    <property type="project" value="InterPro"/>
</dbReference>
<dbReference type="GO" id="GO:0016020">
    <property type="term" value="C:membrane"/>
    <property type="evidence" value="ECO:0007669"/>
    <property type="project" value="InterPro"/>
</dbReference>
<dbReference type="OrthoDB" id="15927at2759"/>
<keyword evidence="1" id="KW-0813">Transport</keyword>
<evidence type="ECO:0000313" key="4">
    <source>
        <dbReference type="Proteomes" id="UP000784294"/>
    </source>
</evidence>
<accession>A0A3S5AG84</accession>